<feature type="region of interest" description="Disordered" evidence="1">
    <location>
        <begin position="159"/>
        <end position="194"/>
    </location>
</feature>
<evidence type="ECO:0000313" key="3">
    <source>
        <dbReference type="RefSeq" id="XP_003485934.1"/>
    </source>
</evidence>
<dbReference type="GeneID" id="100745360"/>
<proteinExistence type="predicted"/>
<dbReference type="OMA" id="SEYASCK"/>
<reference evidence="3" key="1">
    <citation type="submission" date="2025-08" db="UniProtKB">
        <authorList>
            <consortium name="RefSeq"/>
        </authorList>
    </citation>
    <scope>IDENTIFICATION</scope>
</reference>
<protein>
    <submittedName>
        <fullName evidence="3">Uncharacterized protein LOC100745360 isoform X1</fullName>
    </submittedName>
</protein>
<sequence length="235" mass="27020">MARYLTTYKKDYTWPSTRYKRKITSLSEYASCKCHDRPREIKPLVRCGDDYDWSRTGPMGRLLDPKLYPAKTGPHPETEATRFDQPATYMRKLEEKHPNLYGVLQSTPIDEVIKRVDEDRLKTTYQLDYSDKAAPMEDISTGALCGIRQEETKDIDCRPSTRAKLSKVSSGDDRDKIGKRRSKRVAGAEDESQETRLLPWRSEYQDTISKLGQSILKYNIHQKHDSAPAWAAAAL</sequence>
<dbReference type="Proteomes" id="UP000515180">
    <property type="component" value="Unplaced"/>
</dbReference>
<accession>A0A6P3DR17</accession>
<keyword evidence="2" id="KW-1185">Reference proteome</keyword>
<gene>
    <name evidence="3" type="primary">LOC100745360</name>
</gene>
<name>A0A6P3DR17_BOMIM</name>
<evidence type="ECO:0000256" key="1">
    <source>
        <dbReference type="SAM" id="MobiDB-lite"/>
    </source>
</evidence>
<dbReference type="KEGG" id="bim:100745360"/>
<dbReference type="AlphaFoldDB" id="A0A6P3DR17"/>
<evidence type="ECO:0000313" key="2">
    <source>
        <dbReference type="Proteomes" id="UP000515180"/>
    </source>
</evidence>
<organism evidence="2 3">
    <name type="scientific">Bombus impatiens</name>
    <name type="common">Bumblebee</name>
    <dbReference type="NCBI Taxonomy" id="132113"/>
    <lineage>
        <taxon>Eukaryota</taxon>
        <taxon>Metazoa</taxon>
        <taxon>Ecdysozoa</taxon>
        <taxon>Arthropoda</taxon>
        <taxon>Hexapoda</taxon>
        <taxon>Insecta</taxon>
        <taxon>Pterygota</taxon>
        <taxon>Neoptera</taxon>
        <taxon>Endopterygota</taxon>
        <taxon>Hymenoptera</taxon>
        <taxon>Apocrita</taxon>
        <taxon>Aculeata</taxon>
        <taxon>Apoidea</taxon>
        <taxon>Anthophila</taxon>
        <taxon>Apidae</taxon>
        <taxon>Bombus</taxon>
        <taxon>Pyrobombus</taxon>
    </lineage>
</organism>
<dbReference type="OrthoDB" id="686784at2759"/>
<dbReference type="RefSeq" id="XP_003485934.1">
    <property type="nucleotide sequence ID" value="XM_003485886.3"/>
</dbReference>